<feature type="domain" description="Glutamate-ammonia ligase adenylyltransferase repeated" evidence="7">
    <location>
        <begin position="506"/>
        <end position="614"/>
    </location>
</feature>
<organism evidence="9 10">
    <name type="scientific">Bdellovibrio bacteriovorus</name>
    <dbReference type="NCBI Taxonomy" id="959"/>
    <lineage>
        <taxon>Bacteria</taxon>
        <taxon>Pseudomonadati</taxon>
        <taxon>Bdellovibrionota</taxon>
        <taxon>Bdellovibrionia</taxon>
        <taxon>Bdellovibrionales</taxon>
        <taxon>Pseudobdellovibrionaceae</taxon>
        <taxon>Bdellovibrio</taxon>
    </lineage>
</organism>
<evidence type="ECO:0000256" key="2">
    <source>
        <dbReference type="ARBA" id="ARBA00022695"/>
    </source>
</evidence>
<dbReference type="Pfam" id="PF03710">
    <property type="entry name" value="GlnE"/>
    <property type="match status" value="2"/>
</dbReference>
<feature type="domain" description="PII-uridylyltransferase/Glutamine-synthetase adenylyltransferase" evidence="8">
    <location>
        <begin position="650"/>
        <end position="737"/>
    </location>
</feature>
<keyword evidence="4" id="KW-0067">ATP-binding</keyword>
<protein>
    <submittedName>
        <fullName evidence="9">Glutamine-synthetase adenylyltransferase</fullName>
    </submittedName>
</protein>
<evidence type="ECO:0000259" key="7">
    <source>
        <dbReference type="Pfam" id="PF03710"/>
    </source>
</evidence>
<name>A0A150WR57_BDEBC</name>
<dbReference type="InterPro" id="IPR043519">
    <property type="entry name" value="NT_sf"/>
</dbReference>
<evidence type="ECO:0000313" key="9">
    <source>
        <dbReference type="EMBL" id="KYG66868.1"/>
    </source>
</evidence>
<dbReference type="EMBL" id="LUKE01000001">
    <property type="protein sequence ID" value="KYG66868.1"/>
    <property type="molecule type" value="Genomic_DNA"/>
</dbReference>
<dbReference type="InterPro" id="IPR005190">
    <property type="entry name" value="GlnE_rpt_dom"/>
</dbReference>
<feature type="domain" description="Glutamate-ammonia ligase adenylyltransferase repeated" evidence="7">
    <location>
        <begin position="55"/>
        <end position="166"/>
    </location>
</feature>
<evidence type="ECO:0000256" key="5">
    <source>
        <dbReference type="ARBA" id="ARBA00022842"/>
    </source>
</evidence>
<dbReference type="Pfam" id="PF08335">
    <property type="entry name" value="GlnD_UR_UTase"/>
    <property type="match status" value="2"/>
</dbReference>
<evidence type="ECO:0000259" key="8">
    <source>
        <dbReference type="Pfam" id="PF08335"/>
    </source>
</evidence>
<accession>A0A150WR57</accession>
<dbReference type="CDD" id="cd05401">
    <property type="entry name" value="NT_GlnE_GlnD_like"/>
    <property type="match status" value="2"/>
</dbReference>
<evidence type="ECO:0000256" key="4">
    <source>
        <dbReference type="ARBA" id="ARBA00022840"/>
    </source>
</evidence>
<dbReference type="AlphaFoldDB" id="A0A150WR57"/>
<sequence length="767" mass="87434">MSNVAIEEKLRLERNEAWTRCALLAKADLTSAPSVCRSWSQDADRLLTEAFNYCFADQAIALFALGKLGSNELNLSSDVDILLVAQDEESISYPSLRKFQRLLTERTAQGYIFRVDFDLRPGGKQGPLIPTLEQFKDYYGNYGETWERLAFVRLRFITGNSFIQDEVLAFSKKFSFRRHLDFTLLEDLKTLRSKIQGHYWARSQDDVIDLKLGVGGIRDVELFAHALQVIHGGRDTTLQIKGTTEALDLIASKNLLPASDVDFLTQHYWHLRGLENYVQALNDEQTHLLKTNDPHPDFVIQSLTTLRTDLARCDQIVKGLLGEAPQEVSVEEDLKKVGITDQELKELWDEILGQEVLSRTKARDEIARKAFLAQFLETLQSQQGDVRRGLLLLKDFIHGTRAKASFFSMLLREKELLEELAWLFGHSPYLSRILCNRPELLDSFVYRAQDKHSTDLDVLLEELAEKRLLSEVINGSAYLEDKDLPSLQKNLSSTADSIVINLLEALKRQFPSDIQVLALGKWGGQELGFRSDLDFIFVVPNEPEENDFKVAKRFITRLTESHRGGNIYSIDMRLRPSGKAGPLVITEKDLREYLLKEASGWERQAYLKARWIGTHSVSLFESFIDRGLTSEELTELERIRLQLVPDDSSLNLKYSEGGLVDVELAAQAFVLHHKIRPKDSSTKELLTVMGSNAEALMRNYMRLRQVEQMLQLVASESIVELQLNHESFQSLALALQLTPSFLENEIRALFADNVRALKNLDPRPRPH</sequence>
<dbReference type="GO" id="GO:0008882">
    <property type="term" value="F:[glutamate-ammonia-ligase] adenylyltransferase activity"/>
    <property type="evidence" value="ECO:0007669"/>
    <property type="project" value="InterPro"/>
</dbReference>
<dbReference type="Gene3D" id="3.30.460.10">
    <property type="entry name" value="Beta Polymerase, domain 2"/>
    <property type="match status" value="2"/>
</dbReference>
<dbReference type="GO" id="GO:0005524">
    <property type="term" value="F:ATP binding"/>
    <property type="evidence" value="ECO:0007669"/>
    <property type="project" value="UniProtKB-KW"/>
</dbReference>
<reference evidence="9 10" key="1">
    <citation type="submission" date="2016-03" db="EMBL/GenBank/DDBJ databases">
        <authorList>
            <person name="Ploux O."/>
        </authorList>
    </citation>
    <scope>NUCLEOTIDE SEQUENCE [LARGE SCALE GENOMIC DNA]</scope>
    <source>
        <strain evidence="9 10">R0</strain>
    </source>
</reference>
<dbReference type="InterPro" id="IPR023057">
    <property type="entry name" value="GlnE"/>
</dbReference>
<evidence type="ECO:0000313" key="10">
    <source>
        <dbReference type="Proteomes" id="UP000075320"/>
    </source>
</evidence>
<keyword evidence="5" id="KW-0460">Magnesium</keyword>
<dbReference type="RefSeq" id="WP_061834446.1">
    <property type="nucleotide sequence ID" value="NZ_LUKE01000001.1"/>
</dbReference>
<keyword evidence="6" id="KW-0511">Multifunctional enzyme</keyword>
<feature type="domain" description="PII-uridylyltransferase/Glutamine-synthetase adenylyltransferase" evidence="8">
    <location>
        <begin position="208"/>
        <end position="292"/>
    </location>
</feature>
<gene>
    <name evidence="9" type="ORF">AZI86_07490</name>
</gene>
<proteinExistence type="predicted"/>
<dbReference type="SUPFAM" id="SSF81301">
    <property type="entry name" value="Nucleotidyltransferase"/>
    <property type="match status" value="2"/>
</dbReference>
<dbReference type="GO" id="GO:0000820">
    <property type="term" value="P:regulation of glutamine family amino acid metabolic process"/>
    <property type="evidence" value="ECO:0007669"/>
    <property type="project" value="TreeGrafter"/>
</dbReference>
<evidence type="ECO:0000256" key="6">
    <source>
        <dbReference type="ARBA" id="ARBA00023268"/>
    </source>
</evidence>
<keyword evidence="1 9" id="KW-0808">Transferase</keyword>
<dbReference type="OrthoDB" id="5287296at2"/>
<comment type="caution">
    <text evidence="9">The sequence shown here is derived from an EMBL/GenBank/DDBJ whole genome shotgun (WGS) entry which is preliminary data.</text>
</comment>
<dbReference type="PANTHER" id="PTHR30621">
    <property type="entry name" value="GLUTAMINE SYNTHETASE ADENYLYLTRANSFERASE"/>
    <property type="match status" value="1"/>
</dbReference>
<keyword evidence="3" id="KW-0547">Nucleotide-binding</keyword>
<dbReference type="Proteomes" id="UP000075320">
    <property type="component" value="Unassembled WGS sequence"/>
</dbReference>
<dbReference type="PANTHER" id="PTHR30621:SF0">
    <property type="entry name" value="BIFUNCTIONAL GLUTAMINE SYNTHETASE ADENYLYLTRANSFERASE_ADENYLYL-REMOVING ENZYME"/>
    <property type="match status" value="1"/>
</dbReference>
<dbReference type="Gene3D" id="1.20.120.330">
    <property type="entry name" value="Nucleotidyltransferases domain 2"/>
    <property type="match status" value="2"/>
</dbReference>
<dbReference type="GO" id="GO:0005829">
    <property type="term" value="C:cytosol"/>
    <property type="evidence" value="ECO:0007669"/>
    <property type="project" value="TreeGrafter"/>
</dbReference>
<keyword evidence="2 9" id="KW-0548">Nucleotidyltransferase</keyword>
<evidence type="ECO:0000256" key="3">
    <source>
        <dbReference type="ARBA" id="ARBA00022741"/>
    </source>
</evidence>
<evidence type="ECO:0000256" key="1">
    <source>
        <dbReference type="ARBA" id="ARBA00022679"/>
    </source>
</evidence>
<dbReference type="SUPFAM" id="SSF81593">
    <property type="entry name" value="Nucleotidyltransferase substrate binding subunit/domain"/>
    <property type="match status" value="2"/>
</dbReference>
<keyword evidence="10" id="KW-1185">Reference proteome</keyword>
<dbReference type="InterPro" id="IPR013546">
    <property type="entry name" value="PII_UdlTrfase/GS_AdlTrfase"/>
</dbReference>